<dbReference type="Proteomes" id="UP001055879">
    <property type="component" value="Linkage Group LG04"/>
</dbReference>
<reference evidence="2" key="1">
    <citation type="journal article" date="2022" name="Mol. Ecol. Resour.">
        <title>The genomes of chicory, endive, great burdock and yacon provide insights into Asteraceae palaeo-polyploidization history and plant inulin production.</title>
        <authorList>
            <person name="Fan W."/>
            <person name="Wang S."/>
            <person name="Wang H."/>
            <person name="Wang A."/>
            <person name="Jiang F."/>
            <person name="Liu H."/>
            <person name="Zhao H."/>
            <person name="Xu D."/>
            <person name="Zhang Y."/>
        </authorList>
    </citation>
    <scope>NUCLEOTIDE SEQUENCE [LARGE SCALE GENOMIC DNA]</scope>
    <source>
        <strain evidence="2">cv. Niubang</strain>
    </source>
</reference>
<accession>A0ACB9CIY9</accession>
<sequence length="229" mass="26678">MEIERETVDTQLIAHDKEVSVDGSARVFDLRDKEHSTIIYKSSEPDTPLLCLDGTSRTLNTWTSSIDSAKVIVDIRHPTGGGSAREPGQRQCHCFGSTQFMPHLYRLKRVMRWRLVDIDRKKKAGRMELCTYNRSMEEELEPPLSMMEIENKKSRDEDDDVSTDEKEHIYGEDKFWEEGSVFFYKDEYDEYKKMGRLDECGHGYHSECIKTWLLRKNVCPMCKASAFTI</sequence>
<evidence type="ECO:0000313" key="1">
    <source>
        <dbReference type="EMBL" id="KAI3734218.1"/>
    </source>
</evidence>
<keyword evidence="2" id="KW-1185">Reference proteome</keyword>
<name>A0ACB9CIY9_ARCLA</name>
<proteinExistence type="predicted"/>
<organism evidence="1 2">
    <name type="scientific">Arctium lappa</name>
    <name type="common">Greater burdock</name>
    <name type="synonym">Lappa major</name>
    <dbReference type="NCBI Taxonomy" id="4217"/>
    <lineage>
        <taxon>Eukaryota</taxon>
        <taxon>Viridiplantae</taxon>
        <taxon>Streptophyta</taxon>
        <taxon>Embryophyta</taxon>
        <taxon>Tracheophyta</taxon>
        <taxon>Spermatophyta</taxon>
        <taxon>Magnoliopsida</taxon>
        <taxon>eudicotyledons</taxon>
        <taxon>Gunneridae</taxon>
        <taxon>Pentapetalae</taxon>
        <taxon>asterids</taxon>
        <taxon>campanulids</taxon>
        <taxon>Asterales</taxon>
        <taxon>Asteraceae</taxon>
        <taxon>Carduoideae</taxon>
        <taxon>Cardueae</taxon>
        <taxon>Arctiinae</taxon>
        <taxon>Arctium</taxon>
    </lineage>
</organism>
<dbReference type="EMBL" id="CM042050">
    <property type="protein sequence ID" value="KAI3734218.1"/>
    <property type="molecule type" value="Genomic_DNA"/>
</dbReference>
<evidence type="ECO:0000313" key="2">
    <source>
        <dbReference type="Proteomes" id="UP001055879"/>
    </source>
</evidence>
<comment type="caution">
    <text evidence="1">The sequence shown here is derived from an EMBL/GenBank/DDBJ whole genome shotgun (WGS) entry which is preliminary data.</text>
</comment>
<reference evidence="1 2" key="2">
    <citation type="journal article" date="2022" name="Mol. Ecol. Resour.">
        <title>The genomes of chicory, endive, great burdock and yacon provide insights into Asteraceae paleo-polyploidization history and plant inulin production.</title>
        <authorList>
            <person name="Fan W."/>
            <person name="Wang S."/>
            <person name="Wang H."/>
            <person name="Wang A."/>
            <person name="Jiang F."/>
            <person name="Liu H."/>
            <person name="Zhao H."/>
            <person name="Xu D."/>
            <person name="Zhang Y."/>
        </authorList>
    </citation>
    <scope>NUCLEOTIDE SEQUENCE [LARGE SCALE GENOMIC DNA]</scope>
    <source>
        <strain evidence="2">cv. Niubang</strain>
    </source>
</reference>
<protein>
    <submittedName>
        <fullName evidence="1">Uncharacterized protein</fullName>
    </submittedName>
</protein>
<gene>
    <name evidence="1" type="ORF">L6452_13682</name>
</gene>